<dbReference type="Proteomes" id="UP000188597">
    <property type="component" value="Unassembled WGS sequence"/>
</dbReference>
<dbReference type="RefSeq" id="WP_077361639.1">
    <property type="nucleotide sequence ID" value="NZ_MQMF01000002.1"/>
</dbReference>
<dbReference type="SUPFAM" id="SSF51735">
    <property type="entry name" value="NAD(P)-binding Rossmann-fold domains"/>
    <property type="match status" value="1"/>
</dbReference>
<dbReference type="InterPro" id="IPR001509">
    <property type="entry name" value="Epimerase_deHydtase"/>
</dbReference>
<accession>A0A1V3G6Q9</accession>
<dbReference type="InterPro" id="IPR036291">
    <property type="entry name" value="NAD(P)-bd_dom_sf"/>
</dbReference>
<reference evidence="3 4" key="1">
    <citation type="submission" date="2016-11" db="EMBL/GenBank/DDBJ databases">
        <authorList>
            <person name="Jaros S."/>
            <person name="Januszkiewicz K."/>
            <person name="Wedrychowicz H."/>
        </authorList>
    </citation>
    <scope>NUCLEOTIDE SEQUENCE [LARGE SCALE GENOMIC DNA]</scope>
    <source>
        <strain evidence="3 4">Con a/3</strain>
    </source>
</reference>
<evidence type="ECO:0000313" key="3">
    <source>
        <dbReference type="EMBL" id="OOE12124.1"/>
    </source>
</evidence>
<dbReference type="AlphaFoldDB" id="A0A1V3G6Q9"/>
<gene>
    <name evidence="3" type="ORF">UN64_08375</name>
</gene>
<dbReference type="Gene3D" id="3.90.25.10">
    <property type="entry name" value="UDP-galactose 4-epimerase, domain 1"/>
    <property type="match status" value="1"/>
</dbReference>
<proteinExistence type="inferred from homology"/>
<dbReference type="EMBL" id="MQMF01000002">
    <property type="protein sequence ID" value="OOE12124.1"/>
    <property type="molecule type" value="Genomic_DNA"/>
</dbReference>
<evidence type="ECO:0000259" key="2">
    <source>
        <dbReference type="Pfam" id="PF01370"/>
    </source>
</evidence>
<comment type="similarity">
    <text evidence="1">Belongs to the NAD(P)-dependent epimerase/dehydratase family.</text>
</comment>
<evidence type="ECO:0000313" key="4">
    <source>
        <dbReference type="Proteomes" id="UP000188597"/>
    </source>
</evidence>
<comment type="caution">
    <text evidence="3">The sequence shown here is derived from an EMBL/GenBank/DDBJ whole genome shotgun (WGS) entry which is preliminary data.</text>
</comment>
<sequence>MKTILITGAAGFTGLHACHYFSEVGYRVIGTSRKTAKHLKWELETCDLLDKFQISNVIKKYKPDYCLHLAGVNSVSQSWDDPLNTIEINVIGTLNLLEAIRVEKPDCKTLIAGSALSGINHPYAVSKQFQQNLSLNWCSLFKLPVLVAKPCNLIGPGPSSGFVSVLAKRITLMEKEKKAETIAISHFENAREFLDVRDAVSAYEILLNKGTVNTTYEIGSGQWSLLSDITAIYQSLTQLDLTFTSTNSLPDKPPDLMNTEKIKELNWQNFFSLKESIAHTLSYYRTLVD</sequence>
<dbReference type="PANTHER" id="PTHR43000">
    <property type="entry name" value="DTDP-D-GLUCOSE 4,6-DEHYDRATASE-RELATED"/>
    <property type="match status" value="1"/>
</dbReference>
<dbReference type="OrthoDB" id="9779041at2"/>
<feature type="domain" description="NAD-dependent epimerase/dehydratase" evidence="2">
    <location>
        <begin position="4"/>
        <end position="219"/>
    </location>
</feature>
<evidence type="ECO:0000256" key="1">
    <source>
        <dbReference type="ARBA" id="ARBA00007637"/>
    </source>
</evidence>
<dbReference type="Gene3D" id="3.40.50.720">
    <property type="entry name" value="NAD(P)-binding Rossmann-like Domain"/>
    <property type="match status" value="1"/>
</dbReference>
<organism evidence="3 4">
    <name type="scientific">Fictibacillus arsenicus</name>
    <dbReference type="NCBI Taxonomy" id="255247"/>
    <lineage>
        <taxon>Bacteria</taxon>
        <taxon>Bacillati</taxon>
        <taxon>Bacillota</taxon>
        <taxon>Bacilli</taxon>
        <taxon>Bacillales</taxon>
        <taxon>Fictibacillaceae</taxon>
        <taxon>Fictibacillus</taxon>
    </lineage>
</organism>
<protein>
    <recommendedName>
        <fullName evidence="2">NAD-dependent epimerase/dehydratase domain-containing protein</fullName>
    </recommendedName>
</protein>
<dbReference type="Pfam" id="PF01370">
    <property type="entry name" value="Epimerase"/>
    <property type="match status" value="1"/>
</dbReference>
<name>A0A1V3G6Q9_9BACL</name>